<accession>A0ACB9JDU3</accession>
<keyword evidence="2" id="KW-1185">Reference proteome</keyword>
<evidence type="ECO:0000313" key="1">
    <source>
        <dbReference type="EMBL" id="KAI3818512.1"/>
    </source>
</evidence>
<sequence>MFRTAREPSYNHTGKREFIDEPHYVAKRYLTSDFIIDVLAALPFPQFAVLIIIPNGQPTISKDSTSKKNVLKFIFFCQYVPRVIQTSLLYRKVTCIFGFLIDKAWVRAACNLLFYVLASL</sequence>
<reference evidence="2" key="1">
    <citation type="journal article" date="2022" name="Mol. Ecol. Resour.">
        <title>The genomes of chicory, endive, great burdock and yacon provide insights into Asteraceae palaeo-polyploidization history and plant inulin production.</title>
        <authorList>
            <person name="Fan W."/>
            <person name="Wang S."/>
            <person name="Wang H."/>
            <person name="Wang A."/>
            <person name="Jiang F."/>
            <person name="Liu H."/>
            <person name="Zhao H."/>
            <person name="Xu D."/>
            <person name="Zhang Y."/>
        </authorList>
    </citation>
    <scope>NUCLEOTIDE SEQUENCE [LARGE SCALE GENOMIC DNA]</scope>
    <source>
        <strain evidence="2">cv. Yunnan</strain>
    </source>
</reference>
<organism evidence="1 2">
    <name type="scientific">Smallanthus sonchifolius</name>
    <dbReference type="NCBI Taxonomy" id="185202"/>
    <lineage>
        <taxon>Eukaryota</taxon>
        <taxon>Viridiplantae</taxon>
        <taxon>Streptophyta</taxon>
        <taxon>Embryophyta</taxon>
        <taxon>Tracheophyta</taxon>
        <taxon>Spermatophyta</taxon>
        <taxon>Magnoliopsida</taxon>
        <taxon>eudicotyledons</taxon>
        <taxon>Gunneridae</taxon>
        <taxon>Pentapetalae</taxon>
        <taxon>asterids</taxon>
        <taxon>campanulids</taxon>
        <taxon>Asterales</taxon>
        <taxon>Asteraceae</taxon>
        <taxon>Asteroideae</taxon>
        <taxon>Heliantheae alliance</taxon>
        <taxon>Millerieae</taxon>
        <taxon>Smallanthus</taxon>
    </lineage>
</organism>
<dbReference type="EMBL" id="CM042021">
    <property type="protein sequence ID" value="KAI3818512.1"/>
    <property type="molecule type" value="Genomic_DNA"/>
</dbReference>
<reference evidence="1 2" key="2">
    <citation type="journal article" date="2022" name="Mol. Ecol. Resour.">
        <title>The genomes of chicory, endive, great burdock and yacon provide insights into Asteraceae paleo-polyploidization history and plant inulin production.</title>
        <authorList>
            <person name="Fan W."/>
            <person name="Wang S."/>
            <person name="Wang H."/>
            <person name="Wang A."/>
            <person name="Jiang F."/>
            <person name="Liu H."/>
            <person name="Zhao H."/>
            <person name="Xu D."/>
            <person name="Zhang Y."/>
        </authorList>
    </citation>
    <scope>NUCLEOTIDE SEQUENCE [LARGE SCALE GENOMIC DNA]</scope>
    <source>
        <strain evidence="2">cv. Yunnan</strain>
        <tissue evidence="1">Leaves</tissue>
    </source>
</reference>
<gene>
    <name evidence="1" type="ORF">L1987_12321</name>
</gene>
<comment type="caution">
    <text evidence="1">The sequence shown here is derived from an EMBL/GenBank/DDBJ whole genome shotgun (WGS) entry which is preliminary data.</text>
</comment>
<dbReference type="Proteomes" id="UP001056120">
    <property type="component" value="Linkage Group LG04"/>
</dbReference>
<protein>
    <submittedName>
        <fullName evidence="1">Uncharacterized protein</fullName>
    </submittedName>
</protein>
<name>A0ACB9JDU3_9ASTR</name>
<proteinExistence type="predicted"/>
<evidence type="ECO:0000313" key="2">
    <source>
        <dbReference type="Proteomes" id="UP001056120"/>
    </source>
</evidence>